<evidence type="ECO:0000256" key="1">
    <source>
        <dbReference type="ARBA" id="ARBA00022468"/>
    </source>
</evidence>
<evidence type="ECO:0000313" key="4">
    <source>
        <dbReference type="Ensembl" id="ENSEBUP00000023649.1"/>
    </source>
</evidence>
<sequence>MFRAITTVSKLSKCSKRDVLARRDLCVLRVCLTHPPAYRARATGATRGPASCQDPPRALGPGPAFRTGTHRTRTRTAASDGECVLGPGLTFVLHRSHPGTTGCPVRERTGTLESLLLRLSSAWSMHSLSSKGAVSLLEGLHMAGKRNKVTKCVSFKQICSRRLKRNEKLSGSYDTLQDVSNNWGSSNGPQDASQQAHHPGGNMGTKSQRIQHELKLWVLEAKGLPGKGIYSCQVDVDGSTEKKVTADAEGSDTVFWGAHFEYSDMGAVRGITIKLAREKRRRWRRRRRRKTEVLQGMMKMEIKNKIEEGNNNDVQKKRRRKSSRKKSSHLGSVTIAVVGPGERNFVEQWYPLSQSRTDNVDSAAITLRIKWRHRSLGILPTERYKGLMDFLSTGALSLCRVLEPGLNVRTKDELARSLVRLLHTGGHIKPFLADMVWGEVEGTDPDNVLRQNTLTSKAVEAYLRLVGSDYLKEILGPFVKDVCKSVQGTWRLEPDKCGLSDLRRNRQWFLSRCQSGLDRIFGSIVIFPQELREVFSSWRAQCEKRGCPELTERLVSASLFLRLLCPALVSPSLFDLASSPPADPASHALTRVACVVQRVANFSSFSERDKAMVFLSSFVDEQSARMHYFLADVSGAHHAPRVRTAPQQVDLGRELSCLHSLLAESLLANQELAHKLGELPQVLEELNEALVETAFENLKVQQDAQCPGLVKEPDQPHQNVNMTRTKKEDEQPTRGMENGCELAWPSQPTENDILIRYQDRSVVFQSPRHSKEPEVFTFSEADTGIPELLDSASSLQPVTRPARWEAVCVGHLGDAHKIENEAADGSPTWTATEDSAVRSKQNRRAIQSYKARSLPIFIQNPVCVDAQLPLTDLTQICQDMSRFRSRTTQLYKPLVFHNPLYSLEVEAEES</sequence>
<dbReference type="PROSITE" id="PS00509">
    <property type="entry name" value="RAS_GTPASE_ACTIV_1"/>
    <property type="match status" value="1"/>
</dbReference>
<dbReference type="Pfam" id="PF00616">
    <property type="entry name" value="RasGAP"/>
    <property type="match status" value="1"/>
</dbReference>
<dbReference type="GeneTree" id="ENSGT00940000155853"/>
<dbReference type="Proteomes" id="UP000694388">
    <property type="component" value="Unplaced"/>
</dbReference>
<dbReference type="InterPro" id="IPR023152">
    <property type="entry name" value="RasGAP_CS"/>
</dbReference>
<dbReference type="Gene3D" id="1.10.506.10">
    <property type="entry name" value="GTPase Activation - p120gap, domain 1"/>
    <property type="match status" value="1"/>
</dbReference>
<feature type="region of interest" description="Disordered" evidence="2">
    <location>
        <begin position="304"/>
        <end position="333"/>
    </location>
</feature>
<dbReference type="GO" id="GO:0005096">
    <property type="term" value="F:GTPase activator activity"/>
    <property type="evidence" value="ECO:0007669"/>
    <property type="project" value="UniProtKB-KW"/>
</dbReference>
<keyword evidence="5" id="KW-1185">Reference proteome</keyword>
<proteinExistence type="predicted"/>
<dbReference type="Gene3D" id="1.10.506.20">
    <property type="match status" value="1"/>
</dbReference>
<feature type="domain" description="Ras-GAP" evidence="3">
    <location>
        <begin position="410"/>
        <end position="601"/>
    </location>
</feature>
<reference evidence="4" key="2">
    <citation type="submission" date="2025-09" db="UniProtKB">
        <authorList>
            <consortium name="Ensembl"/>
        </authorList>
    </citation>
    <scope>IDENTIFICATION</scope>
</reference>
<dbReference type="InterPro" id="IPR039360">
    <property type="entry name" value="Ras_GTPase"/>
</dbReference>
<organism evidence="4 5">
    <name type="scientific">Eptatretus burgeri</name>
    <name type="common">Inshore hagfish</name>
    <dbReference type="NCBI Taxonomy" id="7764"/>
    <lineage>
        <taxon>Eukaryota</taxon>
        <taxon>Metazoa</taxon>
        <taxon>Chordata</taxon>
        <taxon>Craniata</taxon>
        <taxon>Vertebrata</taxon>
        <taxon>Cyclostomata</taxon>
        <taxon>Myxini</taxon>
        <taxon>Myxiniformes</taxon>
        <taxon>Myxinidae</taxon>
        <taxon>Eptatretinae</taxon>
        <taxon>Eptatretus</taxon>
    </lineage>
</organism>
<reference evidence="4" key="1">
    <citation type="submission" date="2025-08" db="UniProtKB">
        <authorList>
            <consortium name="Ensembl"/>
        </authorList>
    </citation>
    <scope>IDENTIFICATION</scope>
</reference>
<dbReference type="SMART" id="SM00323">
    <property type="entry name" value="RasGAP"/>
    <property type="match status" value="1"/>
</dbReference>
<dbReference type="InterPro" id="IPR001936">
    <property type="entry name" value="RasGAP_dom"/>
</dbReference>
<name>A0A8C4R4V0_EPTBU</name>
<feature type="region of interest" description="Disordered" evidence="2">
    <location>
        <begin position="180"/>
        <end position="207"/>
    </location>
</feature>
<feature type="region of interest" description="Disordered" evidence="2">
    <location>
        <begin position="42"/>
        <end position="72"/>
    </location>
</feature>
<feature type="region of interest" description="Disordered" evidence="2">
    <location>
        <begin position="724"/>
        <end position="745"/>
    </location>
</feature>
<dbReference type="PANTHER" id="PTHR10194:SF60">
    <property type="entry name" value="RAS GTPASE-ACTIVATING PROTEIN RASKOL"/>
    <property type="match status" value="1"/>
</dbReference>
<feature type="compositionally biased region" description="Basic residues" evidence="2">
    <location>
        <begin position="316"/>
        <end position="328"/>
    </location>
</feature>
<evidence type="ECO:0000313" key="5">
    <source>
        <dbReference type="Proteomes" id="UP000694388"/>
    </source>
</evidence>
<dbReference type="PANTHER" id="PTHR10194">
    <property type="entry name" value="RAS GTPASE-ACTIVATING PROTEINS"/>
    <property type="match status" value="1"/>
</dbReference>
<dbReference type="InterPro" id="IPR008936">
    <property type="entry name" value="Rho_GTPase_activation_prot"/>
</dbReference>
<accession>A0A8C4R4V0</accession>
<keyword evidence="1" id="KW-0343">GTPase activation</keyword>
<dbReference type="SUPFAM" id="SSF48350">
    <property type="entry name" value="GTPase activation domain, GAP"/>
    <property type="match status" value="1"/>
</dbReference>
<dbReference type="Ensembl" id="ENSEBUT00000024225.1">
    <property type="protein sequence ID" value="ENSEBUP00000023649.1"/>
    <property type="gene ID" value="ENSEBUG00000014575.1"/>
</dbReference>
<evidence type="ECO:0000256" key="2">
    <source>
        <dbReference type="SAM" id="MobiDB-lite"/>
    </source>
</evidence>
<evidence type="ECO:0000259" key="3">
    <source>
        <dbReference type="PROSITE" id="PS50018"/>
    </source>
</evidence>
<protein>
    <recommendedName>
        <fullName evidence="3">Ras-GAP domain-containing protein</fullName>
    </recommendedName>
</protein>
<dbReference type="PROSITE" id="PS50018">
    <property type="entry name" value="RAS_GTPASE_ACTIV_2"/>
    <property type="match status" value="1"/>
</dbReference>
<dbReference type="AlphaFoldDB" id="A0A8C4R4V0"/>
<feature type="compositionally biased region" description="Polar residues" evidence="2">
    <location>
        <begin position="180"/>
        <end position="196"/>
    </location>
</feature>